<dbReference type="GO" id="GO:0003677">
    <property type="term" value="F:DNA binding"/>
    <property type="evidence" value="ECO:0007669"/>
    <property type="project" value="TreeGrafter"/>
</dbReference>
<evidence type="ECO:0000313" key="2">
    <source>
        <dbReference type="EMBL" id="KAF5321630.1"/>
    </source>
</evidence>
<keyword evidence="3" id="KW-1185">Reference proteome</keyword>
<comment type="caution">
    <text evidence="2">The sequence shown here is derived from an EMBL/GenBank/DDBJ whole genome shotgun (WGS) entry which is preliminary data.</text>
</comment>
<gene>
    <name evidence="2" type="ORF">D9619_001483</name>
</gene>
<evidence type="ECO:0000256" key="1">
    <source>
        <dbReference type="SAM" id="MobiDB-lite"/>
    </source>
</evidence>
<evidence type="ECO:0000313" key="3">
    <source>
        <dbReference type="Proteomes" id="UP000567179"/>
    </source>
</evidence>
<reference evidence="2 3" key="1">
    <citation type="journal article" date="2020" name="ISME J.">
        <title>Uncovering the hidden diversity of litter-decomposition mechanisms in mushroom-forming fungi.</title>
        <authorList>
            <person name="Floudas D."/>
            <person name="Bentzer J."/>
            <person name="Ahren D."/>
            <person name="Johansson T."/>
            <person name="Persson P."/>
            <person name="Tunlid A."/>
        </authorList>
    </citation>
    <scope>NUCLEOTIDE SEQUENCE [LARGE SCALE GENOMIC DNA]</scope>
    <source>
        <strain evidence="2 3">CBS 101986</strain>
    </source>
</reference>
<feature type="compositionally biased region" description="Pro residues" evidence="1">
    <location>
        <begin position="199"/>
        <end position="218"/>
    </location>
</feature>
<dbReference type="AlphaFoldDB" id="A0A8H5BE67"/>
<sequence>MMQPTCIGLRVRTPADAHLIFHAVHVGILRMIPRRLDTEERRAIASGCVYVWEERGSNSETTGQQGIERWTDSITWGPSRVRDEFLFYNEKRAISLETDTSVSDSSDTVPQRPFFGRRHLRQPLTKQTYSVYVETQRGRRKWHLIAYFVPETVDQLNTIQDHSMLASLRVPRGMYTSARNPKNTRPVHPRRPWPHVPREPSPGESPPYGAPDSSPTPPHDALLAPLSYLKRLPPPRRHALDEMALMSFSGAITRL</sequence>
<dbReference type="EMBL" id="JAACJJ010000028">
    <property type="protein sequence ID" value="KAF5321630.1"/>
    <property type="molecule type" value="Genomic_DNA"/>
</dbReference>
<name>A0A8H5BE67_9AGAR</name>
<protein>
    <recommendedName>
        <fullName evidence="4">cAMP-independent regulatory protein pac2</fullName>
    </recommendedName>
</protein>
<dbReference type="PANTHER" id="PTHR28027:SF1">
    <property type="entry name" value="CAMP INDEPENDENT REGULATORY PROTEIN (AFU_ORTHOLOGUE AFUA_3G09640)"/>
    <property type="match status" value="1"/>
</dbReference>
<dbReference type="InterPro" id="IPR018608">
    <property type="entry name" value="Gti1/Pac2"/>
</dbReference>
<evidence type="ECO:0008006" key="4">
    <source>
        <dbReference type="Google" id="ProtNLM"/>
    </source>
</evidence>
<dbReference type="Pfam" id="PF09729">
    <property type="entry name" value="Gti1_Pac2"/>
    <property type="match status" value="1"/>
</dbReference>
<proteinExistence type="predicted"/>
<organism evidence="2 3">
    <name type="scientific">Psilocybe cf. subviscida</name>
    <dbReference type="NCBI Taxonomy" id="2480587"/>
    <lineage>
        <taxon>Eukaryota</taxon>
        <taxon>Fungi</taxon>
        <taxon>Dikarya</taxon>
        <taxon>Basidiomycota</taxon>
        <taxon>Agaricomycotina</taxon>
        <taxon>Agaricomycetes</taxon>
        <taxon>Agaricomycetidae</taxon>
        <taxon>Agaricales</taxon>
        <taxon>Agaricineae</taxon>
        <taxon>Strophariaceae</taxon>
        <taxon>Psilocybe</taxon>
    </lineage>
</organism>
<dbReference type="OrthoDB" id="5572844at2759"/>
<dbReference type="PANTHER" id="PTHR28027">
    <property type="entry name" value="TRANSCRIPTIONAL REGULATOR MIT1"/>
    <property type="match status" value="1"/>
</dbReference>
<accession>A0A8H5BE67</accession>
<feature type="region of interest" description="Disordered" evidence="1">
    <location>
        <begin position="175"/>
        <end position="222"/>
    </location>
</feature>
<dbReference type="Proteomes" id="UP000567179">
    <property type="component" value="Unassembled WGS sequence"/>
</dbReference>